<dbReference type="GO" id="GO:0007165">
    <property type="term" value="P:signal transduction"/>
    <property type="evidence" value="ECO:0007669"/>
    <property type="project" value="TreeGrafter"/>
</dbReference>
<keyword evidence="4 6" id="KW-1133">Transmembrane helix</keyword>
<evidence type="ECO:0000313" key="7">
    <source>
        <dbReference type="Proteomes" id="UP000887578"/>
    </source>
</evidence>
<dbReference type="GO" id="GO:0005886">
    <property type="term" value="C:plasma membrane"/>
    <property type="evidence" value="ECO:0007669"/>
    <property type="project" value="TreeGrafter"/>
</dbReference>
<evidence type="ECO:0000313" key="8">
    <source>
        <dbReference type="WBParaSite" id="PDA_v2.g14965.t1"/>
    </source>
</evidence>
<evidence type="ECO:0000256" key="4">
    <source>
        <dbReference type="ARBA" id="ARBA00022989"/>
    </source>
</evidence>
<accession>A0A914PA67</accession>
<name>A0A914PA67_9BILA</name>
<proteinExistence type="predicted"/>
<keyword evidence="5 6" id="KW-0472">Membrane</keyword>
<dbReference type="AlphaFoldDB" id="A0A914PA67"/>
<protein>
    <submittedName>
        <fullName evidence="8">Uncharacterized protein</fullName>
    </submittedName>
</protein>
<dbReference type="PANTHER" id="PTHR24365:SF541">
    <property type="entry name" value="PROTEIN TOLL-RELATED"/>
    <property type="match status" value="1"/>
</dbReference>
<evidence type="ECO:0000256" key="6">
    <source>
        <dbReference type="SAM" id="Phobius"/>
    </source>
</evidence>
<dbReference type="SUPFAM" id="SSF52058">
    <property type="entry name" value="L domain-like"/>
    <property type="match status" value="1"/>
</dbReference>
<dbReference type="PANTHER" id="PTHR24365">
    <property type="entry name" value="TOLL-LIKE RECEPTOR"/>
    <property type="match status" value="1"/>
</dbReference>
<keyword evidence="3" id="KW-0732">Signal</keyword>
<keyword evidence="2 6" id="KW-0812">Transmembrane</keyword>
<reference evidence="8" key="1">
    <citation type="submission" date="2022-11" db="UniProtKB">
        <authorList>
            <consortium name="WormBaseParasite"/>
        </authorList>
    </citation>
    <scope>IDENTIFICATION</scope>
</reference>
<dbReference type="GO" id="GO:0038023">
    <property type="term" value="F:signaling receptor activity"/>
    <property type="evidence" value="ECO:0007669"/>
    <property type="project" value="TreeGrafter"/>
</dbReference>
<feature type="transmembrane region" description="Helical" evidence="6">
    <location>
        <begin position="163"/>
        <end position="183"/>
    </location>
</feature>
<dbReference type="Proteomes" id="UP000887578">
    <property type="component" value="Unplaced"/>
</dbReference>
<dbReference type="WBParaSite" id="PDA_v2.g14965.t1">
    <property type="protein sequence ID" value="PDA_v2.g14965.t1"/>
    <property type="gene ID" value="PDA_v2.g14965"/>
</dbReference>
<dbReference type="InterPro" id="IPR032675">
    <property type="entry name" value="LRR_dom_sf"/>
</dbReference>
<evidence type="ECO:0000256" key="3">
    <source>
        <dbReference type="ARBA" id="ARBA00022729"/>
    </source>
</evidence>
<dbReference type="Gene3D" id="3.80.10.10">
    <property type="entry name" value="Ribonuclease Inhibitor"/>
    <property type="match status" value="1"/>
</dbReference>
<sequence length="227" mass="25702">MKFLYISGCKNLTTIDDCAFCNFSNLEKLEIWFTPNLTNIHENAFGSISSGKLYSKLTDFGISGSNISSVSEKLFDWSKADTLDLSTKGFNCDCSMAWLINDLKRLNSVFSKKVHFVQMNGIGAKGKCNSPPEFNGKHLYAVSGKICNGKLSELYHSSSTTSAIFWIFFFGIIFGIAIICFIFQKQIIKFVYYRIISQQENDNDEYNFFQYSSLKEEDTISASVTVY</sequence>
<comment type="subcellular location">
    <subcellularLocation>
        <location evidence="1">Membrane</location>
        <topology evidence="1">Single-pass membrane protein</topology>
    </subcellularLocation>
</comment>
<evidence type="ECO:0000256" key="5">
    <source>
        <dbReference type="ARBA" id="ARBA00023136"/>
    </source>
</evidence>
<evidence type="ECO:0000256" key="2">
    <source>
        <dbReference type="ARBA" id="ARBA00022692"/>
    </source>
</evidence>
<keyword evidence="7" id="KW-1185">Reference proteome</keyword>
<organism evidence="7 8">
    <name type="scientific">Panagrolaimus davidi</name>
    <dbReference type="NCBI Taxonomy" id="227884"/>
    <lineage>
        <taxon>Eukaryota</taxon>
        <taxon>Metazoa</taxon>
        <taxon>Ecdysozoa</taxon>
        <taxon>Nematoda</taxon>
        <taxon>Chromadorea</taxon>
        <taxon>Rhabditida</taxon>
        <taxon>Tylenchina</taxon>
        <taxon>Panagrolaimomorpha</taxon>
        <taxon>Panagrolaimoidea</taxon>
        <taxon>Panagrolaimidae</taxon>
        <taxon>Panagrolaimus</taxon>
    </lineage>
</organism>
<evidence type="ECO:0000256" key="1">
    <source>
        <dbReference type="ARBA" id="ARBA00004167"/>
    </source>
</evidence>